<reference evidence="3" key="1">
    <citation type="journal article" date="2020" name="ISME J.">
        <title>Comparative genomics reveals insights into cyanobacterial evolution and habitat adaptation.</title>
        <authorList>
            <person name="Chen M.Y."/>
            <person name="Teng W.K."/>
            <person name="Zhao L."/>
            <person name="Hu C.X."/>
            <person name="Zhou Y.K."/>
            <person name="Han B.P."/>
            <person name="Song L.R."/>
            <person name="Shu W.S."/>
        </authorList>
    </citation>
    <scope>NUCLEOTIDE SEQUENCE [LARGE SCALE GENOMIC DNA]</scope>
    <source>
        <strain evidence="3">FACHB-251</strain>
    </source>
</reference>
<feature type="region of interest" description="Disordered" evidence="1">
    <location>
        <begin position="1"/>
        <end position="21"/>
    </location>
</feature>
<keyword evidence="3" id="KW-1185">Reference proteome</keyword>
<gene>
    <name evidence="2" type="ORF">H6G06_16935</name>
</gene>
<sequence length="89" mass="10076">MSLSDNLNLLQTHSQPSSESINSYQNLQDTLNSLVYRMLADGVLSSREAGASDQGIANIILAYRNYKEEYKKSYSAMFPEEEEDFEADE</sequence>
<evidence type="ECO:0000313" key="3">
    <source>
        <dbReference type="Proteomes" id="UP000662185"/>
    </source>
</evidence>
<accession>A0A926WIB8</accession>
<proteinExistence type="predicted"/>
<comment type="caution">
    <text evidence="2">The sequence shown here is derived from an EMBL/GenBank/DDBJ whole genome shotgun (WGS) entry which is preliminary data.</text>
</comment>
<protein>
    <submittedName>
        <fullName evidence="2">Uncharacterized protein</fullName>
    </submittedName>
</protein>
<dbReference type="Proteomes" id="UP000662185">
    <property type="component" value="Unassembled WGS sequence"/>
</dbReference>
<dbReference type="EMBL" id="JACJQU010000010">
    <property type="protein sequence ID" value="MBD2295119.1"/>
    <property type="molecule type" value="Genomic_DNA"/>
</dbReference>
<evidence type="ECO:0000313" key="2">
    <source>
        <dbReference type="EMBL" id="MBD2295119.1"/>
    </source>
</evidence>
<dbReference type="AlphaFoldDB" id="A0A926WIB8"/>
<evidence type="ECO:0000256" key="1">
    <source>
        <dbReference type="SAM" id="MobiDB-lite"/>
    </source>
</evidence>
<name>A0A926WIB8_9NOST</name>
<organism evidence="2 3">
    <name type="scientific">Anabaena sphaerica FACHB-251</name>
    <dbReference type="NCBI Taxonomy" id="2692883"/>
    <lineage>
        <taxon>Bacteria</taxon>
        <taxon>Bacillati</taxon>
        <taxon>Cyanobacteriota</taxon>
        <taxon>Cyanophyceae</taxon>
        <taxon>Nostocales</taxon>
        <taxon>Nostocaceae</taxon>
        <taxon>Anabaena</taxon>
    </lineage>
</organism>